<organism evidence="1">
    <name type="scientific">Klebsiella phage phi1_175008</name>
    <dbReference type="NCBI Taxonomy" id="3127744"/>
    <lineage>
        <taxon>Viruses</taxon>
        <taxon>Duplodnaviria</taxon>
        <taxon>Heunggongvirae</taxon>
        <taxon>Uroviricota</taxon>
        <taxon>Caudoviricetes</taxon>
        <taxon>Stephanstirmvirinae</taxon>
    </lineage>
</organism>
<dbReference type="EMBL" id="PP357458">
    <property type="protein sequence ID" value="WWT40960.1"/>
    <property type="molecule type" value="Genomic_DNA"/>
</dbReference>
<evidence type="ECO:0000313" key="1">
    <source>
        <dbReference type="EMBL" id="WWT40960.1"/>
    </source>
</evidence>
<sequence>MKIIVDNETNVLVYPGLPDNLIHIDNPQDRAMVLIDLKSVDKLIEALIEAKQLLEERK</sequence>
<proteinExistence type="predicted"/>
<name>A0AC61ZTU4_9CAUD</name>
<accession>A0AC61ZTU4</accession>
<reference evidence="1" key="1">
    <citation type="submission" date="2024-02" db="EMBL/GenBank/DDBJ databases">
        <title>Klebsiella phages.</title>
        <authorList>
            <person name="Li J."/>
            <person name="Feng Y."/>
            <person name="Zong Z."/>
        </authorList>
    </citation>
    <scope>NUCLEOTIDE SEQUENCE</scope>
</reference>
<protein>
    <submittedName>
        <fullName evidence="1">Uncharacterized protein</fullName>
    </submittedName>
</protein>